<proteinExistence type="predicted"/>
<accession>A0ACD3Z994</accession>
<organism evidence="1 2">
    <name type="scientific">Fusarium solani subsp. cucurbitae</name>
    <name type="common">Neocosmosporum cucurbitae</name>
    <dbReference type="NCBI Taxonomy" id="2747967"/>
    <lineage>
        <taxon>Eukaryota</taxon>
        <taxon>Fungi</taxon>
        <taxon>Dikarya</taxon>
        <taxon>Ascomycota</taxon>
        <taxon>Pezizomycotina</taxon>
        <taxon>Sordariomycetes</taxon>
        <taxon>Hypocreomycetidae</taxon>
        <taxon>Hypocreales</taxon>
        <taxon>Nectriaceae</taxon>
        <taxon>Fusarium</taxon>
        <taxon>Fusarium solani species complex</taxon>
    </lineage>
</organism>
<sequence length="490" mass="54298">METGGKPVAYDVRSNSSDDAAGTMITHEAAIVNASLDMPELKDMDKGLHSRHLQMMALAGAIGTSLFLGSERAVAQAGPIGAFLGSNLIGFSAAGVILAVAERAALFPLSGGIVRYAEVFADPALSFANGWNLAYKGFIFIRTEIVAAAVMMSVVAKQYLQRISIVGLLMALTNFLSVRAFGGLEFGFALLQIALIFIVNIMAVVIIAGSGPKGKVLGFRCWKGTWLFTVTRLCIQGSLGRFLGFYTAFENALDRILIFYSLIMFLVGLVVPSNHDRLLKSKGTAAPPFVISASLAGIKVISHVINAIVNGHVPRIFTCLNRFRIPYVDVILFTLFITLEYLTTSQRASTIFTWLQDLPSIVILVNWAVVLTAYLLFFYGYKIQGIDRNELPYKSPFQPYFSWAFISLLILNLITSRWQNFVHGHWNTKFFMSSYFNIPFVPILYFGFRFYKTTKIILDETPICAFLEVANADPPPPLKPKEIRKLNFLW</sequence>
<protein>
    <submittedName>
        <fullName evidence="1">Uncharacterized protein</fullName>
    </submittedName>
</protein>
<dbReference type="EMBL" id="CP090036">
    <property type="protein sequence ID" value="UPK97800.1"/>
    <property type="molecule type" value="Genomic_DNA"/>
</dbReference>
<name>A0ACD3Z994_FUSSC</name>
<gene>
    <name evidence="1" type="ORF">LCI18_008735</name>
</gene>
<evidence type="ECO:0000313" key="2">
    <source>
        <dbReference type="Proteomes" id="UP000830768"/>
    </source>
</evidence>
<evidence type="ECO:0000313" key="1">
    <source>
        <dbReference type="EMBL" id="UPK97800.1"/>
    </source>
</evidence>
<keyword evidence="2" id="KW-1185">Reference proteome</keyword>
<reference evidence="1" key="1">
    <citation type="submission" date="2021-11" db="EMBL/GenBank/DDBJ databases">
        <title>Fusarium solani-melongenae Genome sequencing and assembly.</title>
        <authorList>
            <person name="Xie S."/>
            <person name="Huang L."/>
            <person name="Zhang X."/>
        </authorList>
    </citation>
    <scope>NUCLEOTIDE SEQUENCE</scope>
    <source>
        <strain evidence="1">CRI 24-3</strain>
    </source>
</reference>
<dbReference type="Proteomes" id="UP000830768">
    <property type="component" value="Chromosome 8"/>
</dbReference>